<organism evidence="2 3">
    <name type="scientific">Serinibacter salmoneus</name>
    <dbReference type="NCBI Taxonomy" id="556530"/>
    <lineage>
        <taxon>Bacteria</taxon>
        <taxon>Bacillati</taxon>
        <taxon>Actinomycetota</taxon>
        <taxon>Actinomycetes</taxon>
        <taxon>Micrococcales</taxon>
        <taxon>Beutenbergiaceae</taxon>
        <taxon>Serinibacter</taxon>
    </lineage>
</organism>
<keyword evidence="3" id="KW-1185">Reference proteome</keyword>
<dbReference type="EMBL" id="PDJD01000001">
    <property type="protein sequence ID" value="PFG20671.1"/>
    <property type="molecule type" value="Genomic_DNA"/>
</dbReference>
<name>A0A2A9D2R3_9MICO</name>
<evidence type="ECO:0000256" key="1">
    <source>
        <dbReference type="SAM" id="MobiDB-lite"/>
    </source>
</evidence>
<reference evidence="2 3" key="1">
    <citation type="submission" date="2017-10" db="EMBL/GenBank/DDBJ databases">
        <title>Sequencing the genomes of 1000 actinobacteria strains.</title>
        <authorList>
            <person name="Klenk H.-P."/>
        </authorList>
    </citation>
    <scope>NUCLEOTIDE SEQUENCE [LARGE SCALE GENOMIC DNA]</scope>
    <source>
        <strain evidence="2 3">DSM 21801</strain>
    </source>
</reference>
<sequence length="101" mass="10496">MSATPSPTPTSTPTPTASPEPSDTAPTEEPLSEDDMVALQAYGLATALLERPADVVEDLCATFVAVGPEEITVAINTDMAADERYPVAAVERAFTVVCELG</sequence>
<accession>A0A2A9D2R3</accession>
<protein>
    <submittedName>
        <fullName evidence="2">Uncharacterized protein</fullName>
    </submittedName>
</protein>
<dbReference type="AlphaFoldDB" id="A0A2A9D2R3"/>
<comment type="caution">
    <text evidence="2">The sequence shown here is derived from an EMBL/GenBank/DDBJ whole genome shotgun (WGS) entry which is preliminary data.</text>
</comment>
<evidence type="ECO:0000313" key="2">
    <source>
        <dbReference type="EMBL" id="PFG20671.1"/>
    </source>
</evidence>
<dbReference type="Proteomes" id="UP000224915">
    <property type="component" value="Unassembled WGS sequence"/>
</dbReference>
<evidence type="ECO:0000313" key="3">
    <source>
        <dbReference type="Proteomes" id="UP000224915"/>
    </source>
</evidence>
<proteinExistence type="predicted"/>
<feature type="region of interest" description="Disordered" evidence="1">
    <location>
        <begin position="1"/>
        <end position="32"/>
    </location>
</feature>
<gene>
    <name evidence="2" type="ORF">ATL40_2279</name>
</gene>
<feature type="compositionally biased region" description="Pro residues" evidence="1">
    <location>
        <begin position="1"/>
        <end position="18"/>
    </location>
</feature>